<feature type="transmembrane region" description="Helical" evidence="9">
    <location>
        <begin position="150"/>
        <end position="169"/>
    </location>
</feature>
<comment type="similarity">
    <text evidence="2 8">Belongs to the BioY family.</text>
</comment>
<keyword evidence="3 8" id="KW-0813">Transport</keyword>
<feature type="transmembrane region" description="Helical" evidence="9">
    <location>
        <begin position="29"/>
        <end position="48"/>
    </location>
</feature>
<gene>
    <name evidence="10" type="primary">bioY_2</name>
    <name evidence="10" type="ORF">NCTC11086_00850</name>
</gene>
<dbReference type="Gene3D" id="1.10.1760.20">
    <property type="match status" value="1"/>
</dbReference>
<reference evidence="10 11" key="1">
    <citation type="submission" date="2018-06" db="EMBL/GenBank/DDBJ databases">
        <authorList>
            <consortium name="Pathogen Informatics"/>
            <person name="Doyle S."/>
        </authorList>
    </citation>
    <scope>NUCLEOTIDE SEQUENCE [LARGE SCALE GENOMIC DNA]</scope>
    <source>
        <strain evidence="10 11">NCTC11086</strain>
    </source>
</reference>
<dbReference type="AlphaFoldDB" id="A0A2X4AHN1"/>
<evidence type="ECO:0000256" key="5">
    <source>
        <dbReference type="ARBA" id="ARBA00022692"/>
    </source>
</evidence>
<keyword evidence="5 9" id="KW-0812">Transmembrane</keyword>
<evidence type="ECO:0000256" key="7">
    <source>
        <dbReference type="ARBA" id="ARBA00023136"/>
    </source>
</evidence>
<dbReference type="InterPro" id="IPR003784">
    <property type="entry name" value="BioY"/>
</dbReference>
<dbReference type="GO" id="GO:0005886">
    <property type="term" value="C:plasma membrane"/>
    <property type="evidence" value="ECO:0007669"/>
    <property type="project" value="UniProtKB-SubCell"/>
</dbReference>
<evidence type="ECO:0000256" key="4">
    <source>
        <dbReference type="ARBA" id="ARBA00022475"/>
    </source>
</evidence>
<accession>A0A2X4AHN1</accession>
<evidence type="ECO:0000256" key="8">
    <source>
        <dbReference type="PIRNR" id="PIRNR016661"/>
    </source>
</evidence>
<evidence type="ECO:0000256" key="1">
    <source>
        <dbReference type="ARBA" id="ARBA00004651"/>
    </source>
</evidence>
<sequence length="181" mass="19350">MNKNKAFLLALPAIGAAFLAVLSQFTISIGPIPITLQTFVIGLIATIFKPREAVLSVIIYLLLGAIGLPVFAGGSGGFQALFGPSAGYLWFFLPFSFVTSSLTHKDSPFYMIFIANVLGAALVFVGGILGLQFFGGLDFSKSVEVGLTPFILPGLIKIIAITIISIPIFKSLKFHPYFSEK</sequence>
<evidence type="ECO:0000256" key="2">
    <source>
        <dbReference type="ARBA" id="ARBA00010692"/>
    </source>
</evidence>
<organism evidence="10 11">
    <name type="scientific">Streptococcus sanguinis</name>
    <dbReference type="NCBI Taxonomy" id="1305"/>
    <lineage>
        <taxon>Bacteria</taxon>
        <taxon>Bacillati</taxon>
        <taxon>Bacillota</taxon>
        <taxon>Bacilli</taxon>
        <taxon>Lactobacillales</taxon>
        <taxon>Streptococcaceae</taxon>
        <taxon>Streptococcus</taxon>
    </lineage>
</organism>
<evidence type="ECO:0000313" key="11">
    <source>
        <dbReference type="Proteomes" id="UP000248534"/>
    </source>
</evidence>
<dbReference type="Pfam" id="PF02632">
    <property type="entry name" value="BioY"/>
    <property type="match status" value="1"/>
</dbReference>
<evidence type="ECO:0000313" key="10">
    <source>
        <dbReference type="EMBL" id="SQF70981.1"/>
    </source>
</evidence>
<dbReference type="PANTHER" id="PTHR34295:SF4">
    <property type="entry name" value="BIOTIN TRANSPORTER BIOY-RELATED"/>
    <property type="match status" value="1"/>
</dbReference>
<feature type="transmembrane region" description="Helical" evidence="9">
    <location>
        <begin position="78"/>
        <end position="97"/>
    </location>
</feature>
<dbReference type="RefSeq" id="WP_032912859.1">
    <property type="nucleotide sequence ID" value="NZ_CP076609.1"/>
</dbReference>
<protein>
    <recommendedName>
        <fullName evidence="8">Biotin transporter</fullName>
    </recommendedName>
</protein>
<comment type="subcellular location">
    <subcellularLocation>
        <location evidence="1 8">Cell membrane</location>
        <topology evidence="1 8">Multi-pass membrane protein</topology>
    </subcellularLocation>
</comment>
<evidence type="ECO:0000256" key="9">
    <source>
        <dbReference type="SAM" id="Phobius"/>
    </source>
</evidence>
<evidence type="ECO:0000256" key="6">
    <source>
        <dbReference type="ARBA" id="ARBA00022989"/>
    </source>
</evidence>
<keyword evidence="7 8" id="KW-0472">Membrane</keyword>
<dbReference type="PANTHER" id="PTHR34295">
    <property type="entry name" value="BIOTIN TRANSPORTER BIOY"/>
    <property type="match status" value="1"/>
</dbReference>
<feature type="transmembrane region" description="Helical" evidence="9">
    <location>
        <begin position="53"/>
        <end position="72"/>
    </location>
</feature>
<dbReference type="PIRSF" id="PIRSF016661">
    <property type="entry name" value="BioY"/>
    <property type="match status" value="1"/>
</dbReference>
<name>A0A2X4AHN1_STRSA</name>
<dbReference type="EMBL" id="LS483364">
    <property type="protein sequence ID" value="SQF70981.1"/>
    <property type="molecule type" value="Genomic_DNA"/>
</dbReference>
<feature type="transmembrane region" description="Helical" evidence="9">
    <location>
        <begin position="109"/>
        <end position="130"/>
    </location>
</feature>
<proteinExistence type="inferred from homology"/>
<dbReference type="Proteomes" id="UP000248534">
    <property type="component" value="Chromosome 1"/>
</dbReference>
<dbReference type="GO" id="GO:0015225">
    <property type="term" value="F:biotin transmembrane transporter activity"/>
    <property type="evidence" value="ECO:0007669"/>
    <property type="project" value="UniProtKB-UniRule"/>
</dbReference>
<keyword evidence="4 8" id="KW-1003">Cell membrane</keyword>
<keyword evidence="6 9" id="KW-1133">Transmembrane helix</keyword>
<evidence type="ECO:0000256" key="3">
    <source>
        <dbReference type="ARBA" id="ARBA00022448"/>
    </source>
</evidence>